<sequence>MKKLIIICFIFFTSQVFSAPGTLSRYEVKVELSNNFIYEGFIYPSVIMGTRKYDPEKEKFLDYFKETTANDSISIYSEIKHINKYNVDLACTKFKNTIKISDIKSIDLIEEYEYYSDLIHEIDTSLYLQLNPFNIISEEIYNNEYAEHCALILIAKASTTGLEKRKNDIEQRLKEVLSIKVDGPDLSHEINKYLTGLTKKLKRENIIVFTKCGVL</sequence>
<evidence type="ECO:0000256" key="1">
    <source>
        <dbReference type="SAM" id="SignalP"/>
    </source>
</evidence>
<keyword evidence="1" id="KW-0732">Signal</keyword>
<gene>
    <name evidence="2" type="ORF">ACFS29_03130</name>
</gene>
<feature type="signal peptide" evidence="1">
    <location>
        <begin position="1"/>
        <end position="18"/>
    </location>
</feature>
<reference evidence="3" key="1">
    <citation type="journal article" date="2019" name="Int. J. Syst. Evol. Microbiol.">
        <title>The Global Catalogue of Microorganisms (GCM) 10K type strain sequencing project: providing services to taxonomists for standard genome sequencing and annotation.</title>
        <authorList>
            <consortium name="The Broad Institute Genomics Platform"/>
            <consortium name="The Broad Institute Genome Sequencing Center for Infectious Disease"/>
            <person name="Wu L."/>
            <person name="Ma J."/>
        </authorList>
    </citation>
    <scope>NUCLEOTIDE SEQUENCE [LARGE SCALE GENOMIC DNA]</scope>
    <source>
        <strain evidence="3">KCTC 32514</strain>
    </source>
</reference>
<dbReference type="Proteomes" id="UP001597548">
    <property type="component" value="Unassembled WGS sequence"/>
</dbReference>
<organism evidence="2 3">
    <name type="scientific">Psychroserpens luteus</name>
    <dbReference type="NCBI Taxonomy" id="1434066"/>
    <lineage>
        <taxon>Bacteria</taxon>
        <taxon>Pseudomonadati</taxon>
        <taxon>Bacteroidota</taxon>
        <taxon>Flavobacteriia</taxon>
        <taxon>Flavobacteriales</taxon>
        <taxon>Flavobacteriaceae</taxon>
        <taxon>Psychroserpens</taxon>
    </lineage>
</organism>
<comment type="caution">
    <text evidence="2">The sequence shown here is derived from an EMBL/GenBank/DDBJ whole genome shotgun (WGS) entry which is preliminary data.</text>
</comment>
<accession>A0ABW5ZNQ5</accession>
<feature type="chain" id="PRO_5046598209" description="DUF541 domain-containing protein" evidence="1">
    <location>
        <begin position="19"/>
        <end position="215"/>
    </location>
</feature>
<dbReference type="RefSeq" id="WP_194507699.1">
    <property type="nucleotide sequence ID" value="NZ_JADILU010000003.1"/>
</dbReference>
<evidence type="ECO:0000313" key="2">
    <source>
        <dbReference type="EMBL" id="MFD2914619.1"/>
    </source>
</evidence>
<protein>
    <recommendedName>
        <fullName evidence="4">DUF541 domain-containing protein</fullName>
    </recommendedName>
</protein>
<keyword evidence="3" id="KW-1185">Reference proteome</keyword>
<evidence type="ECO:0000313" key="3">
    <source>
        <dbReference type="Proteomes" id="UP001597548"/>
    </source>
</evidence>
<name>A0ABW5ZNQ5_9FLAO</name>
<dbReference type="EMBL" id="JBHUOS010000001">
    <property type="protein sequence ID" value="MFD2914619.1"/>
    <property type="molecule type" value="Genomic_DNA"/>
</dbReference>
<evidence type="ECO:0008006" key="4">
    <source>
        <dbReference type="Google" id="ProtNLM"/>
    </source>
</evidence>
<proteinExistence type="predicted"/>